<evidence type="ECO:0000313" key="1">
    <source>
        <dbReference type="EMBL" id="OCK87338.1"/>
    </source>
</evidence>
<organism evidence="1 2">
    <name type="scientific">Cenococcum geophilum 1.58</name>
    <dbReference type="NCBI Taxonomy" id="794803"/>
    <lineage>
        <taxon>Eukaryota</taxon>
        <taxon>Fungi</taxon>
        <taxon>Dikarya</taxon>
        <taxon>Ascomycota</taxon>
        <taxon>Pezizomycotina</taxon>
        <taxon>Dothideomycetes</taxon>
        <taxon>Pleosporomycetidae</taxon>
        <taxon>Gloniales</taxon>
        <taxon>Gloniaceae</taxon>
        <taxon>Cenococcum</taxon>
    </lineage>
</organism>
<gene>
    <name evidence="1" type="ORF">K441DRAFT_742625</name>
</gene>
<dbReference type="Proteomes" id="UP000250078">
    <property type="component" value="Unassembled WGS sequence"/>
</dbReference>
<sequence>MLVAKTSFGKSMIMQALPCLVPNAVVIIVLPLNAIGSEQVKKIAKLPYVRPVHVWEKTISAELIEDIRTGSYTHILISPELLVSDKLHKVLIDPIFRSHVALVVVDEVHLLADWGETFRIAYTQLFKVRSVLVDKPWFACTATLDPSTFRTVCKLAGFKPNIQVIKTPIDRPELKIIRRVMTAPEKKDFRALYFTIAAAPQTYRQQFDQLQLIPKTIIFFDSKEWIAACPVQSYHATLADIDKDRLYAEYARPTSRIRIFVASDAVAHGADVPDIYRSIQYGMPRHKSCNMLAQRFGRAGRGEGLSGEAIFMVESRWRGPCDELGGSKHTQPQCIGDLRASALRNDIRGRQNAETADIAGDASSIASLRGKLPFTLWRLVNEDQVCLRAIQLTHYGDPQSTVSKDLCCSNCNPAIFMDCEYDIRTSHSADIAKTRREPMLSNIQ</sequence>
<dbReference type="EMBL" id="KV748263">
    <property type="protein sequence ID" value="OCK87338.1"/>
    <property type="molecule type" value="Genomic_DNA"/>
</dbReference>
<reference evidence="1 2" key="1">
    <citation type="journal article" date="2016" name="Nat. Commun.">
        <title>Ectomycorrhizal ecology is imprinted in the genome of the dominant symbiotic fungus Cenococcum geophilum.</title>
        <authorList>
            <consortium name="DOE Joint Genome Institute"/>
            <person name="Peter M."/>
            <person name="Kohler A."/>
            <person name="Ohm R.A."/>
            <person name="Kuo A."/>
            <person name="Krutzmann J."/>
            <person name="Morin E."/>
            <person name="Arend M."/>
            <person name="Barry K.W."/>
            <person name="Binder M."/>
            <person name="Choi C."/>
            <person name="Clum A."/>
            <person name="Copeland A."/>
            <person name="Grisel N."/>
            <person name="Haridas S."/>
            <person name="Kipfer T."/>
            <person name="LaButti K."/>
            <person name="Lindquist E."/>
            <person name="Lipzen A."/>
            <person name="Maire R."/>
            <person name="Meier B."/>
            <person name="Mihaltcheva S."/>
            <person name="Molinier V."/>
            <person name="Murat C."/>
            <person name="Poggeler S."/>
            <person name="Quandt C.A."/>
            <person name="Sperisen C."/>
            <person name="Tritt A."/>
            <person name="Tisserant E."/>
            <person name="Crous P.W."/>
            <person name="Henrissat B."/>
            <person name="Nehls U."/>
            <person name="Egli S."/>
            <person name="Spatafora J.W."/>
            <person name="Grigoriev I.V."/>
            <person name="Martin F.M."/>
        </authorList>
    </citation>
    <scope>NUCLEOTIDE SEQUENCE [LARGE SCALE GENOMIC DNA]</scope>
    <source>
        <strain evidence="1 2">1.58</strain>
    </source>
</reference>
<keyword evidence="2" id="KW-1185">Reference proteome</keyword>
<name>A0ACC8ELX8_9PEZI</name>
<proteinExistence type="predicted"/>
<accession>A0ACC8ELX8</accession>
<evidence type="ECO:0000313" key="2">
    <source>
        <dbReference type="Proteomes" id="UP000250078"/>
    </source>
</evidence>
<protein>
    <submittedName>
        <fullName evidence="1">Uncharacterized protein</fullName>
    </submittedName>
</protein>
<feature type="non-terminal residue" evidence="1">
    <location>
        <position position="444"/>
    </location>
</feature>